<dbReference type="GO" id="GO:0005524">
    <property type="term" value="F:ATP binding"/>
    <property type="evidence" value="ECO:0007669"/>
    <property type="project" value="UniProtKB-KW"/>
</dbReference>
<feature type="domain" description="ABC transporter" evidence="3">
    <location>
        <begin position="4"/>
        <end position="231"/>
    </location>
</feature>
<protein>
    <submittedName>
        <fullName evidence="4">ABC transporter ATP-binding protein</fullName>
    </submittedName>
</protein>
<evidence type="ECO:0000313" key="5">
    <source>
        <dbReference type="Proteomes" id="UP000500890"/>
    </source>
</evidence>
<dbReference type="KEGG" id="vah:G7081_05330"/>
<organism evidence="4 5">
    <name type="scientific">Vagococcus coleopterorum</name>
    <dbReference type="NCBI Taxonomy" id="2714946"/>
    <lineage>
        <taxon>Bacteria</taxon>
        <taxon>Bacillati</taxon>
        <taxon>Bacillota</taxon>
        <taxon>Bacilli</taxon>
        <taxon>Lactobacillales</taxon>
        <taxon>Enterococcaceae</taxon>
        <taxon>Vagococcus</taxon>
    </lineage>
</organism>
<evidence type="ECO:0000256" key="1">
    <source>
        <dbReference type="ARBA" id="ARBA00022741"/>
    </source>
</evidence>
<dbReference type="InterPro" id="IPR027417">
    <property type="entry name" value="P-loop_NTPase"/>
</dbReference>
<dbReference type="RefSeq" id="WP_166007923.1">
    <property type="nucleotide sequence ID" value="NZ_CP049886.1"/>
</dbReference>
<evidence type="ECO:0000256" key="2">
    <source>
        <dbReference type="ARBA" id="ARBA00022840"/>
    </source>
</evidence>
<dbReference type="PROSITE" id="PS50893">
    <property type="entry name" value="ABC_TRANSPORTER_2"/>
    <property type="match status" value="1"/>
</dbReference>
<reference evidence="4 5" key="1">
    <citation type="submission" date="2020-03" db="EMBL/GenBank/DDBJ databases">
        <title>Vagococcus sp. nov., isolated from beetles.</title>
        <authorList>
            <person name="Hyun D.-W."/>
            <person name="Bae J.-W."/>
        </authorList>
    </citation>
    <scope>NUCLEOTIDE SEQUENCE [LARGE SCALE GENOMIC DNA]</scope>
    <source>
        <strain evidence="4 5">HDW17A</strain>
    </source>
</reference>
<dbReference type="EMBL" id="CP049886">
    <property type="protein sequence ID" value="QIL46535.1"/>
    <property type="molecule type" value="Genomic_DNA"/>
</dbReference>
<name>A0A6G8ANN0_9ENTE</name>
<gene>
    <name evidence="4" type="ORF">G7081_05330</name>
</gene>
<keyword evidence="2 4" id="KW-0067">ATP-binding</keyword>
<dbReference type="SMART" id="SM00382">
    <property type="entry name" value="AAA"/>
    <property type="match status" value="1"/>
</dbReference>
<dbReference type="Gene3D" id="3.40.50.300">
    <property type="entry name" value="P-loop containing nucleotide triphosphate hydrolases"/>
    <property type="match status" value="1"/>
</dbReference>
<dbReference type="Proteomes" id="UP000500890">
    <property type="component" value="Chromosome"/>
</dbReference>
<proteinExistence type="predicted"/>
<dbReference type="AlphaFoldDB" id="A0A6G8ANN0"/>
<dbReference type="CDD" id="cd03230">
    <property type="entry name" value="ABC_DR_subfamily_A"/>
    <property type="match status" value="1"/>
</dbReference>
<dbReference type="SUPFAM" id="SSF52540">
    <property type="entry name" value="P-loop containing nucleoside triphosphate hydrolases"/>
    <property type="match status" value="1"/>
</dbReference>
<keyword evidence="1" id="KW-0547">Nucleotide-binding</keyword>
<dbReference type="PANTHER" id="PTHR43158">
    <property type="entry name" value="SKFA PEPTIDE EXPORT ATP-BINDING PROTEIN SKFE"/>
    <property type="match status" value="1"/>
</dbReference>
<accession>A0A6G8ANN0</accession>
<dbReference type="GO" id="GO:0016887">
    <property type="term" value="F:ATP hydrolysis activity"/>
    <property type="evidence" value="ECO:0007669"/>
    <property type="project" value="InterPro"/>
</dbReference>
<dbReference type="InterPro" id="IPR003593">
    <property type="entry name" value="AAA+_ATPase"/>
</dbReference>
<dbReference type="InterPro" id="IPR003439">
    <property type="entry name" value="ABC_transporter-like_ATP-bd"/>
</dbReference>
<dbReference type="PANTHER" id="PTHR43158:SF5">
    <property type="entry name" value="ABC TRANSPORTER, ATP-BINDING PROTEIN"/>
    <property type="match status" value="1"/>
</dbReference>
<sequence length="286" mass="32084">MSNLEVKQIQKKFGKKEVLKDVSFTLEPGHIYGLLGRNGAGKSTLLSIINNRVIAKSGDVLLGGESVFENDQLLRQLFLVNDSCLSAKDENQKIKYYLETAETFYPDFDREQAEHLMSAFGLKGKQKLRKLSTGYRSIFNIVLALSMNIPYIFLDEPILGLDANHRDLFYKEMLDVFSKGNTSFIISTHLIEEVSHIIDSVIVLNNGTIEIEDSVEDIINKAWTVTGSEEEIIAVKNDLNVVGWERLGNQVTLYIYGEQPVVSDSLTVGKTTLQKIFIQLTATEVA</sequence>
<dbReference type="Pfam" id="PF00005">
    <property type="entry name" value="ABC_tran"/>
    <property type="match status" value="1"/>
</dbReference>
<evidence type="ECO:0000259" key="3">
    <source>
        <dbReference type="PROSITE" id="PS50893"/>
    </source>
</evidence>
<keyword evidence="5" id="KW-1185">Reference proteome</keyword>
<evidence type="ECO:0000313" key="4">
    <source>
        <dbReference type="EMBL" id="QIL46535.1"/>
    </source>
</evidence>